<evidence type="ECO:0000256" key="3">
    <source>
        <dbReference type="ARBA" id="ARBA00022553"/>
    </source>
</evidence>
<keyword evidence="6" id="KW-0812">Transmembrane</keyword>
<keyword evidence="9" id="KW-1185">Reference proteome</keyword>
<evidence type="ECO:0000256" key="1">
    <source>
        <dbReference type="ARBA" id="ARBA00000085"/>
    </source>
</evidence>
<feature type="domain" description="Histidine kinase" evidence="7">
    <location>
        <begin position="252"/>
        <end position="489"/>
    </location>
</feature>
<dbReference type="InterPro" id="IPR036097">
    <property type="entry name" value="HisK_dim/P_sf"/>
</dbReference>
<dbReference type="CDD" id="cd00082">
    <property type="entry name" value="HisKA"/>
    <property type="match status" value="1"/>
</dbReference>
<dbReference type="SUPFAM" id="SSF47384">
    <property type="entry name" value="Homodimeric domain of signal transducing histidine kinase"/>
    <property type="match status" value="1"/>
</dbReference>
<dbReference type="Gene3D" id="3.30.565.10">
    <property type="entry name" value="Histidine kinase-like ATPase, C-terminal domain"/>
    <property type="match status" value="1"/>
</dbReference>
<organism evidence="8 9">
    <name type="scientific">Labrys monachus</name>
    <dbReference type="NCBI Taxonomy" id="217067"/>
    <lineage>
        <taxon>Bacteria</taxon>
        <taxon>Pseudomonadati</taxon>
        <taxon>Pseudomonadota</taxon>
        <taxon>Alphaproteobacteria</taxon>
        <taxon>Hyphomicrobiales</taxon>
        <taxon>Xanthobacteraceae</taxon>
        <taxon>Labrys</taxon>
    </lineage>
</organism>
<evidence type="ECO:0000256" key="6">
    <source>
        <dbReference type="SAM" id="Phobius"/>
    </source>
</evidence>
<dbReference type="SMART" id="SM00387">
    <property type="entry name" value="HATPase_c"/>
    <property type="match status" value="1"/>
</dbReference>
<proteinExistence type="predicted"/>
<dbReference type="PRINTS" id="PR00344">
    <property type="entry name" value="BCTRLSENSOR"/>
</dbReference>
<dbReference type="EMBL" id="JAUSVK010000001">
    <property type="protein sequence ID" value="MDQ0390803.1"/>
    <property type="molecule type" value="Genomic_DNA"/>
</dbReference>
<dbReference type="Gene3D" id="1.10.287.130">
    <property type="match status" value="1"/>
</dbReference>
<dbReference type="Pfam" id="PF02518">
    <property type="entry name" value="HATPase_c"/>
    <property type="match status" value="1"/>
</dbReference>
<dbReference type="CDD" id="cd19410">
    <property type="entry name" value="HK9-like_sensor"/>
    <property type="match status" value="1"/>
</dbReference>
<dbReference type="EC" id="2.7.13.3" evidence="2"/>
<keyword evidence="6" id="KW-1133">Transmembrane helix</keyword>
<comment type="caution">
    <text evidence="8">The sequence shown here is derived from an EMBL/GenBank/DDBJ whole genome shotgun (WGS) entry which is preliminary data.</text>
</comment>
<dbReference type="RefSeq" id="WP_307422235.1">
    <property type="nucleotide sequence ID" value="NZ_JAUSVK010000001.1"/>
</dbReference>
<dbReference type="SMART" id="SM00388">
    <property type="entry name" value="HisKA"/>
    <property type="match status" value="1"/>
</dbReference>
<gene>
    <name evidence="8" type="ORF">J3R73_000595</name>
</gene>
<evidence type="ECO:0000313" key="9">
    <source>
        <dbReference type="Proteomes" id="UP001237448"/>
    </source>
</evidence>
<dbReference type="PANTHER" id="PTHR42878:SF15">
    <property type="entry name" value="BACTERIOPHYTOCHROME"/>
    <property type="match status" value="1"/>
</dbReference>
<accession>A0ABU0F858</accession>
<evidence type="ECO:0000313" key="8">
    <source>
        <dbReference type="EMBL" id="MDQ0390803.1"/>
    </source>
</evidence>
<evidence type="ECO:0000256" key="5">
    <source>
        <dbReference type="ARBA" id="ARBA00022777"/>
    </source>
</evidence>
<dbReference type="InterPro" id="IPR036890">
    <property type="entry name" value="HATPase_C_sf"/>
</dbReference>
<evidence type="ECO:0000259" key="7">
    <source>
        <dbReference type="PROSITE" id="PS50109"/>
    </source>
</evidence>
<keyword evidence="6" id="KW-0472">Membrane</keyword>
<feature type="transmembrane region" description="Helical" evidence="6">
    <location>
        <begin position="12"/>
        <end position="34"/>
    </location>
</feature>
<keyword evidence="4" id="KW-0808">Transferase</keyword>
<dbReference type="InterPro" id="IPR003594">
    <property type="entry name" value="HATPase_dom"/>
</dbReference>
<dbReference type="SUPFAM" id="SSF55874">
    <property type="entry name" value="ATPase domain of HSP90 chaperone/DNA topoisomerase II/histidine kinase"/>
    <property type="match status" value="1"/>
</dbReference>
<protein>
    <recommendedName>
        <fullName evidence="2">histidine kinase</fullName>
        <ecNumber evidence="2">2.7.13.3</ecNumber>
    </recommendedName>
</protein>
<feature type="transmembrane region" description="Helical" evidence="6">
    <location>
        <begin position="184"/>
        <end position="208"/>
    </location>
</feature>
<comment type="catalytic activity">
    <reaction evidence="1">
        <text>ATP + protein L-histidine = ADP + protein N-phospho-L-histidine.</text>
        <dbReference type="EC" id="2.7.13.3"/>
    </reaction>
</comment>
<dbReference type="InterPro" id="IPR004358">
    <property type="entry name" value="Sig_transdc_His_kin-like_C"/>
</dbReference>
<evidence type="ECO:0000256" key="2">
    <source>
        <dbReference type="ARBA" id="ARBA00012438"/>
    </source>
</evidence>
<dbReference type="InterPro" id="IPR050351">
    <property type="entry name" value="BphY/WalK/GraS-like"/>
</dbReference>
<keyword evidence="5 8" id="KW-0418">Kinase</keyword>
<dbReference type="InterPro" id="IPR007891">
    <property type="entry name" value="CHASE3"/>
</dbReference>
<dbReference type="GO" id="GO:0016301">
    <property type="term" value="F:kinase activity"/>
    <property type="evidence" value="ECO:0007669"/>
    <property type="project" value="UniProtKB-KW"/>
</dbReference>
<dbReference type="Proteomes" id="UP001237448">
    <property type="component" value="Unassembled WGS sequence"/>
</dbReference>
<dbReference type="PANTHER" id="PTHR42878">
    <property type="entry name" value="TWO-COMPONENT HISTIDINE KINASE"/>
    <property type="match status" value="1"/>
</dbReference>
<name>A0ABU0F858_9HYPH</name>
<dbReference type="InterPro" id="IPR003661">
    <property type="entry name" value="HisK_dim/P_dom"/>
</dbReference>
<evidence type="ECO:0000256" key="4">
    <source>
        <dbReference type="ARBA" id="ARBA00022679"/>
    </source>
</evidence>
<sequence>MPISKVTFVRSTVLLILLGLAALVLIVAATFWLVGQTQAYSDKVTNARRERAAVVDLVRLVQEAETGQRGYLLTGDENYLKPYENARRDLEPQLARVRSYLNGEADIEGIVDRLNDVLTRKLDELRRTIDLQKAGRHEDAIAIVRTDVGQNLMDAAQDLFQRLIETTDSNVRQSLDQQRDNISYLRWVTLLSALAILLLGGGSVWTVLRYMNQLVAAEREVSALNAGLEERVRERTADFQRANEEIQRFAYIVTHDLRAPLVNIMGFTSELETSLTAIKAYMAQSAPTGEDAVAGAARLAVEEDLPEAIGFIRTSTGKMDGLINAILKLSREGRRTLKPEKIDLGALLQATASSLQHQAIEAGGEVQVDAQVPPIVSDRLALEQVFGNLVDNAVKYSQPGRPLKVRVKARQIRGRRIVIDIEDNGRGIASHDHERVFDLFRRSGAQDQRGEGIGLAHVRVIVRNLGGEITLKSSLGQGTTFTVSLPPDLRDVSGANAT</sequence>
<dbReference type="PROSITE" id="PS50109">
    <property type="entry name" value="HIS_KIN"/>
    <property type="match status" value="1"/>
</dbReference>
<reference evidence="8 9" key="1">
    <citation type="submission" date="2023-07" db="EMBL/GenBank/DDBJ databases">
        <title>Genomic Encyclopedia of Type Strains, Phase IV (KMG-IV): sequencing the most valuable type-strain genomes for metagenomic binning, comparative biology and taxonomic classification.</title>
        <authorList>
            <person name="Goeker M."/>
        </authorList>
    </citation>
    <scope>NUCLEOTIDE SEQUENCE [LARGE SCALE GENOMIC DNA]</scope>
    <source>
        <strain evidence="8 9">DSM 5896</strain>
    </source>
</reference>
<keyword evidence="3" id="KW-0597">Phosphoprotein</keyword>
<dbReference type="Pfam" id="PF05227">
    <property type="entry name" value="CHASE3"/>
    <property type="match status" value="1"/>
</dbReference>
<dbReference type="InterPro" id="IPR005467">
    <property type="entry name" value="His_kinase_dom"/>
</dbReference>